<dbReference type="Proteomes" id="UP001596003">
    <property type="component" value="Unassembled WGS sequence"/>
</dbReference>
<sequence length="170" mass="20337">MRQLRIISIVFILFGLFGFQSEESSSKVIQEIPSDFYFTINNGATDSYNSQYNSFYRDYHDGEKTIKVELTREEKERIYEFIIRVKFFEMPILFEPNVNDTIWITNPSFQKSIVVFANGNKKPVSYYTGHTSEMNEKKAKPFLDLYKMIWEILYKKEEIQELSKSDYEYK</sequence>
<evidence type="ECO:0008006" key="3">
    <source>
        <dbReference type="Google" id="ProtNLM"/>
    </source>
</evidence>
<name>A0ABV8ZC03_9FLAO</name>
<evidence type="ECO:0000313" key="2">
    <source>
        <dbReference type="Proteomes" id="UP001596003"/>
    </source>
</evidence>
<reference evidence="2" key="1">
    <citation type="journal article" date="2019" name="Int. J. Syst. Evol. Microbiol.">
        <title>The Global Catalogue of Microorganisms (GCM) 10K type strain sequencing project: providing services to taxonomists for standard genome sequencing and annotation.</title>
        <authorList>
            <consortium name="The Broad Institute Genomics Platform"/>
            <consortium name="The Broad Institute Genome Sequencing Center for Infectious Disease"/>
            <person name="Wu L."/>
            <person name="Ma J."/>
        </authorList>
    </citation>
    <scope>NUCLEOTIDE SEQUENCE [LARGE SCALE GENOMIC DNA]</scope>
    <source>
        <strain evidence="2">NBRC 103627</strain>
    </source>
</reference>
<dbReference type="RefSeq" id="WP_379795811.1">
    <property type="nucleotide sequence ID" value="NZ_JBHSFY010000003.1"/>
</dbReference>
<dbReference type="EMBL" id="JBHSFY010000003">
    <property type="protein sequence ID" value="MFC4476463.1"/>
    <property type="molecule type" value="Genomic_DNA"/>
</dbReference>
<keyword evidence="2" id="KW-1185">Reference proteome</keyword>
<accession>A0ABV8ZC03</accession>
<comment type="caution">
    <text evidence="1">The sequence shown here is derived from an EMBL/GenBank/DDBJ whole genome shotgun (WGS) entry which is preliminary data.</text>
</comment>
<organism evidence="1 2">
    <name type="scientific">Flavobacterium chungangensis</name>
    <dbReference type="NCBI Taxonomy" id="2708132"/>
    <lineage>
        <taxon>Bacteria</taxon>
        <taxon>Pseudomonadati</taxon>
        <taxon>Bacteroidota</taxon>
        <taxon>Flavobacteriia</taxon>
        <taxon>Flavobacteriales</taxon>
        <taxon>Flavobacteriaceae</taxon>
        <taxon>Flavobacterium</taxon>
    </lineage>
</organism>
<gene>
    <name evidence="1" type="ORF">ACFO3N_05255</name>
</gene>
<evidence type="ECO:0000313" key="1">
    <source>
        <dbReference type="EMBL" id="MFC4476463.1"/>
    </source>
</evidence>
<protein>
    <recommendedName>
        <fullName evidence="3">DUF4468 domain-containing protein</fullName>
    </recommendedName>
</protein>
<proteinExistence type="predicted"/>